<dbReference type="RefSeq" id="WP_157079476.1">
    <property type="nucleotide sequence ID" value="NZ_JAADZU010000034.1"/>
</dbReference>
<dbReference type="InterPro" id="IPR025110">
    <property type="entry name" value="AMP-bd_C"/>
</dbReference>
<dbReference type="InterPro" id="IPR042099">
    <property type="entry name" value="ANL_N_sf"/>
</dbReference>
<dbReference type="Gene3D" id="3.40.50.12780">
    <property type="entry name" value="N-terminal domain of ligase-like"/>
    <property type="match status" value="1"/>
</dbReference>
<dbReference type="InterPro" id="IPR045851">
    <property type="entry name" value="AMP-bd_C_sf"/>
</dbReference>
<dbReference type="GO" id="GO:0016877">
    <property type="term" value="F:ligase activity, forming carbon-sulfur bonds"/>
    <property type="evidence" value="ECO:0007669"/>
    <property type="project" value="UniProtKB-ARBA"/>
</dbReference>
<evidence type="ECO:0000313" key="4">
    <source>
        <dbReference type="Proteomes" id="UP000466307"/>
    </source>
</evidence>
<evidence type="ECO:0000259" key="2">
    <source>
        <dbReference type="Pfam" id="PF13193"/>
    </source>
</evidence>
<comment type="caution">
    <text evidence="3">The sequence shown here is derived from an EMBL/GenBank/DDBJ whole genome shotgun (WGS) entry which is preliminary data.</text>
</comment>
<accession>A0A7K3LPU9</accession>
<feature type="domain" description="AMP-binding enzyme C-terminal" evidence="2">
    <location>
        <begin position="474"/>
        <end position="550"/>
    </location>
</feature>
<dbReference type="SUPFAM" id="SSF56801">
    <property type="entry name" value="Acetyl-CoA synthetase-like"/>
    <property type="match status" value="1"/>
</dbReference>
<dbReference type="InterPro" id="IPR000873">
    <property type="entry name" value="AMP-dep_synth/lig_dom"/>
</dbReference>
<evidence type="ECO:0000313" key="3">
    <source>
        <dbReference type="EMBL" id="NDK90280.1"/>
    </source>
</evidence>
<dbReference type="PROSITE" id="PS00455">
    <property type="entry name" value="AMP_BINDING"/>
    <property type="match status" value="1"/>
</dbReference>
<gene>
    <name evidence="3" type="ORF">GYA93_11905</name>
</gene>
<dbReference type="PANTHER" id="PTHR43767">
    <property type="entry name" value="LONG-CHAIN-FATTY-ACID--COA LIGASE"/>
    <property type="match status" value="1"/>
</dbReference>
<feature type="domain" description="AMP-dependent synthetase/ligase" evidence="1">
    <location>
        <begin position="32"/>
        <end position="422"/>
    </location>
</feature>
<reference evidence="3 4" key="1">
    <citation type="submission" date="2020-01" db="EMBL/GenBank/DDBJ databases">
        <title>Investigation of new actinobacteria for the biodesulphurisation of diesel fuel.</title>
        <authorList>
            <person name="Athi Narayanan S.M."/>
        </authorList>
    </citation>
    <scope>NUCLEOTIDE SEQUENCE [LARGE SCALE GENOMIC DNA]</scope>
    <source>
        <strain evidence="3 4">213E</strain>
    </source>
</reference>
<dbReference type="Pfam" id="PF00501">
    <property type="entry name" value="AMP-binding"/>
    <property type="match status" value="1"/>
</dbReference>
<dbReference type="EMBL" id="JAADZU010000034">
    <property type="protein sequence ID" value="NDK90280.1"/>
    <property type="molecule type" value="Genomic_DNA"/>
</dbReference>
<keyword evidence="4" id="KW-1185">Reference proteome</keyword>
<proteinExistence type="predicted"/>
<dbReference type="AlphaFoldDB" id="A0A7K3LPU9"/>
<dbReference type="InterPro" id="IPR050237">
    <property type="entry name" value="ATP-dep_AMP-bd_enzyme"/>
</dbReference>
<dbReference type="PANTHER" id="PTHR43767:SF12">
    <property type="entry name" value="AMP-DEPENDENT SYNTHETASE AND LIGASE"/>
    <property type="match status" value="1"/>
</dbReference>
<sequence>MMQDRPWLASYGPGVPADVSVPDKRITDLLIEAVARDGDVIAVDFFGATTSYTELAALAGRGAHALGKLGVQPGDAVSLVLPNSTSHVAAFHAVLACGATVVEHNPTYTVAELHDQLVTTGSVVVLCWRNRVLDLREAAIGTAVREVISVDVADDLPWTARLALRLPVAAARTKRRALTGADTGDAHDWRRLVAAAPPQPLSAVGQSSDTALIMFTGGTTGFPKAATLTHRNLVANATQGRAWAGFGTGSDVVYGMLPFFHAFGMMFCLVLPPLIGATLVAFPNFDPAAVIAAQRRRPASFVPGVAPMFDRLLDAAGDTALTSIRVAFSGAMPLSPAVAERWERATGGLLIEGYGMTECSPIALGNPCSERRRRGALGIPFPNTEIKVVDAEDRTVEVTPDADGVRHGELCVRGPQVFAGYLGQPEATAETVDAEGWLYTGDVVDVDRDGFAVLVDRVKELILVGGFNVFPSVVESHLRQMPGVADIAVVGIPRGDGTDEEVLAAIVVEENTPAPTLAEIREFGSQRLPGYAIPRRLEVLDDLPVNMIGKTLRRSVRATYLERHRA</sequence>
<name>A0A7K3LPU9_9ACTN</name>
<protein>
    <submittedName>
        <fullName evidence="3">AMP-binding protein</fullName>
    </submittedName>
</protein>
<organism evidence="3 4">
    <name type="scientific">Gordonia desulfuricans</name>
    <dbReference type="NCBI Taxonomy" id="89051"/>
    <lineage>
        <taxon>Bacteria</taxon>
        <taxon>Bacillati</taxon>
        <taxon>Actinomycetota</taxon>
        <taxon>Actinomycetes</taxon>
        <taxon>Mycobacteriales</taxon>
        <taxon>Gordoniaceae</taxon>
        <taxon>Gordonia</taxon>
    </lineage>
</organism>
<dbReference type="Pfam" id="PF13193">
    <property type="entry name" value="AMP-binding_C"/>
    <property type="match status" value="1"/>
</dbReference>
<dbReference type="InterPro" id="IPR020845">
    <property type="entry name" value="AMP-binding_CS"/>
</dbReference>
<dbReference type="Proteomes" id="UP000466307">
    <property type="component" value="Unassembled WGS sequence"/>
</dbReference>
<dbReference type="Gene3D" id="3.30.300.30">
    <property type="match status" value="1"/>
</dbReference>
<evidence type="ECO:0000259" key="1">
    <source>
        <dbReference type="Pfam" id="PF00501"/>
    </source>
</evidence>